<dbReference type="InterPro" id="IPR017853">
    <property type="entry name" value="GH"/>
</dbReference>
<dbReference type="Gene3D" id="2.60.40.10">
    <property type="entry name" value="Immunoglobulins"/>
    <property type="match status" value="1"/>
</dbReference>
<feature type="domain" description="Glycosyl hydrolases family 2 sugar binding" evidence="6">
    <location>
        <begin position="5"/>
        <end position="155"/>
    </location>
</feature>
<evidence type="ECO:0000256" key="1">
    <source>
        <dbReference type="ARBA" id="ARBA00007401"/>
    </source>
</evidence>
<accession>L0KB02</accession>
<dbReference type="InterPro" id="IPR006104">
    <property type="entry name" value="Glyco_hydro_2_N"/>
</dbReference>
<reference evidence="8" key="1">
    <citation type="submission" date="2012-02" db="EMBL/GenBank/DDBJ databases">
        <title>The complete genome of Halobacteroides halobius DSM 5150.</title>
        <authorList>
            <person name="Lucas S."/>
            <person name="Copeland A."/>
            <person name="Lapidus A."/>
            <person name="Glavina del Rio T."/>
            <person name="Dalin E."/>
            <person name="Tice H."/>
            <person name="Bruce D."/>
            <person name="Goodwin L."/>
            <person name="Pitluck S."/>
            <person name="Peters L."/>
            <person name="Mikhailova N."/>
            <person name="Gu W."/>
            <person name="Kyrpides N."/>
            <person name="Mavromatis K."/>
            <person name="Ivanova N."/>
            <person name="Brettin T."/>
            <person name="Detter J.C."/>
            <person name="Han C."/>
            <person name="Larimer F."/>
            <person name="Land M."/>
            <person name="Hauser L."/>
            <person name="Markowitz V."/>
            <person name="Cheng J.-F."/>
            <person name="Hugenholtz P."/>
            <person name="Woyke T."/>
            <person name="Wu D."/>
            <person name="Tindall B."/>
            <person name="Pomrenke H."/>
            <person name="Brambilla E."/>
            <person name="Klenk H.-P."/>
            <person name="Eisen J.A."/>
        </authorList>
    </citation>
    <scope>NUCLEOTIDE SEQUENCE [LARGE SCALE GENOMIC DNA]</scope>
    <source>
        <strain evidence="8">ATCC 35273 / DSM 5150 / MD-1</strain>
    </source>
</reference>
<protein>
    <submittedName>
        <fullName evidence="7">Beta-galactosidase/beta-glucuronidase</fullName>
    </submittedName>
</protein>
<dbReference type="PANTHER" id="PTHR42732:SF2">
    <property type="entry name" value="BETA-MANNOSIDASE"/>
    <property type="match status" value="1"/>
</dbReference>
<organism evidence="7 8">
    <name type="scientific">Halobacteroides halobius (strain ATCC 35273 / DSM 5150 / MD-1)</name>
    <dbReference type="NCBI Taxonomy" id="748449"/>
    <lineage>
        <taxon>Bacteria</taxon>
        <taxon>Bacillati</taxon>
        <taxon>Bacillota</taxon>
        <taxon>Clostridia</taxon>
        <taxon>Halanaerobiales</taxon>
        <taxon>Halobacteroidaceae</taxon>
        <taxon>Halobacteroides</taxon>
    </lineage>
</organism>
<sequence>MGNIIKNLNGIWKFKIDPIEKGEKEEWYLNNLEGREVKVPAVWQSYNQKLTSYTGSAWYSKKIKINSNKQDKRFFIEFNAVDYITDVWFNGQYLGKHEGGYTPFKFEITDYINYEEDNLLVVKVFDPQDNGEIPRGKQGSWYTRVSGIWQDVRLIGYEESFIEQVLITPNIDQSEASLIVDLVDIENLTQPKLEITVFSPKGNEKKTQIKEFNYQTNQEYKIKIDNPLLWSPKNPWIYDVKVTLKDGDKVVDNYKSYFGMRKVEQKNGKIYLNDEPLYIRGALDQAFWPKTIYRAETEDMIKDEIMKAKNMGFNLLRKHIKTEDPRYLYWADHLGILIWGEAPNYARWTPQAKKRFKDEYTKMVTRDYNHPSIIIWSIYNEEWGLEWNLNDDPKKQEWVIEFYNYAKKLDNTRLICDNSGWAHVKTDISDLHRYFAAPDNYQEWQDDLDDYVIGDPDDNFVDGYKYNNEPLVISEFGMWGLPEIDQIKDYYNGLPTWYDGSAKLFSEDFKVPATAKKNFNKYGLDKIFTDINELARLTQKREFRGIKYIIEEIRKRAEIAGYVVTELTDIEWETNGFLDYFRNPKQEYKNIVDYNGKISAMLDIKKRNLWTAEKFVAEVKLVNNTCNPIEGTLVWKVEETDISGELKVNLNKYSVTELNNQISFVVPEIEGSQALRLKYSLQVGEKIIAKNQEELTFTNKDATQVNDKVISTVNLNQDLTQNLRDNGYQIKENFTSLCITSKLTPAVINYLRQGGKVIFLAEEGAKIKEKGMINFKRLEDGESWDKAASFNYINPDYFNELPLNKISGWELANLFPSYTINNLTDIKYDVVLAGSFKGWIGQFGASLLKRSVGKGNLIVTTLKLAKEYNNQPIGTLLFNELTEII</sequence>
<keyword evidence="8" id="KW-1185">Reference proteome</keyword>
<dbReference type="GO" id="GO:0004553">
    <property type="term" value="F:hydrolase activity, hydrolyzing O-glycosyl compounds"/>
    <property type="evidence" value="ECO:0007669"/>
    <property type="project" value="InterPro"/>
</dbReference>
<dbReference type="HOGENOM" id="CLU_009935_1_0_9"/>
<dbReference type="PRINTS" id="PR00132">
    <property type="entry name" value="GLHYDRLASE2"/>
</dbReference>
<dbReference type="InterPro" id="IPR006102">
    <property type="entry name" value="Ig-like_GH2"/>
</dbReference>
<dbReference type="InterPro" id="IPR006101">
    <property type="entry name" value="Glyco_hydro_2"/>
</dbReference>
<dbReference type="SUPFAM" id="SSF51445">
    <property type="entry name" value="(Trans)glycosidases"/>
    <property type="match status" value="1"/>
</dbReference>
<dbReference type="Proteomes" id="UP000010880">
    <property type="component" value="Chromosome"/>
</dbReference>
<evidence type="ECO:0000259" key="5">
    <source>
        <dbReference type="Pfam" id="PF02836"/>
    </source>
</evidence>
<keyword evidence="2" id="KW-0378">Hydrolase</keyword>
<dbReference type="SUPFAM" id="SSF49303">
    <property type="entry name" value="beta-Galactosidase/glucuronidase domain"/>
    <property type="match status" value="1"/>
</dbReference>
<dbReference type="RefSeq" id="WP_015326985.1">
    <property type="nucleotide sequence ID" value="NC_019978.1"/>
</dbReference>
<evidence type="ECO:0000256" key="2">
    <source>
        <dbReference type="ARBA" id="ARBA00022801"/>
    </source>
</evidence>
<dbReference type="Gene3D" id="2.60.120.260">
    <property type="entry name" value="Galactose-binding domain-like"/>
    <property type="match status" value="1"/>
</dbReference>
<dbReference type="Gene3D" id="3.20.20.80">
    <property type="entry name" value="Glycosidases"/>
    <property type="match status" value="1"/>
</dbReference>
<feature type="domain" description="Glycoside hydrolase family 2 immunoglobulin-like beta-sandwich" evidence="4">
    <location>
        <begin position="161"/>
        <end position="261"/>
    </location>
</feature>
<dbReference type="OrthoDB" id="9762066at2"/>
<dbReference type="InterPro" id="IPR036156">
    <property type="entry name" value="Beta-gal/glucu_dom_sf"/>
</dbReference>
<comment type="similarity">
    <text evidence="1">Belongs to the glycosyl hydrolase 2 family.</text>
</comment>
<dbReference type="Pfam" id="PF02837">
    <property type="entry name" value="Glyco_hydro_2_N"/>
    <property type="match status" value="1"/>
</dbReference>
<evidence type="ECO:0000259" key="6">
    <source>
        <dbReference type="Pfam" id="PF02837"/>
    </source>
</evidence>
<dbReference type="GO" id="GO:0005975">
    <property type="term" value="P:carbohydrate metabolic process"/>
    <property type="evidence" value="ECO:0007669"/>
    <property type="project" value="InterPro"/>
</dbReference>
<evidence type="ECO:0000256" key="3">
    <source>
        <dbReference type="ARBA" id="ARBA00023295"/>
    </source>
</evidence>
<dbReference type="PANTHER" id="PTHR42732">
    <property type="entry name" value="BETA-GALACTOSIDASE"/>
    <property type="match status" value="1"/>
</dbReference>
<evidence type="ECO:0000313" key="8">
    <source>
        <dbReference type="Proteomes" id="UP000010880"/>
    </source>
</evidence>
<dbReference type="InterPro" id="IPR013783">
    <property type="entry name" value="Ig-like_fold"/>
</dbReference>
<dbReference type="InterPro" id="IPR008979">
    <property type="entry name" value="Galactose-bd-like_sf"/>
</dbReference>
<dbReference type="EMBL" id="CP003359">
    <property type="protein sequence ID" value="AGB41263.1"/>
    <property type="molecule type" value="Genomic_DNA"/>
</dbReference>
<dbReference type="eggNOG" id="COG3250">
    <property type="taxonomic scope" value="Bacteria"/>
</dbReference>
<name>L0KB02_HALHC</name>
<evidence type="ECO:0000259" key="4">
    <source>
        <dbReference type="Pfam" id="PF00703"/>
    </source>
</evidence>
<dbReference type="InterPro" id="IPR006103">
    <property type="entry name" value="Glyco_hydro_2_cat"/>
</dbReference>
<dbReference type="STRING" id="748449.Halha_1318"/>
<dbReference type="AlphaFoldDB" id="L0KB02"/>
<feature type="domain" description="Glycoside hydrolase family 2 catalytic" evidence="5">
    <location>
        <begin position="264"/>
        <end position="488"/>
    </location>
</feature>
<proteinExistence type="inferred from homology"/>
<dbReference type="Pfam" id="PF02836">
    <property type="entry name" value="Glyco_hydro_2_C"/>
    <property type="match status" value="1"/>
</dbReference>
<evidence type="ECO:0000313" key="7">
    <source>
        <dbReference type="EMBL" id="AGB41263.1"/>
    </source>
</evidence>
<keyword evidence="3" id="KW-0326">Glycosidase</keyword>
<dbReference type="InterPro" id="IPR051913">
    <property type="entry name" value="GH2_Domain-Containing"/>
</dbReference>
<dbReference type="KEGG" id="hhl:Halha_1318"/>
<gene>
    <name evidence="7" type="ordered locus">Halha_1318</name>
</gene>
<dbReference type="Pfam" id="PF00703">
    <property type="entry name" value="Glyco_hydro_2"/>
    <property type="match status" value="1"/>
</dbReference>
<dbReference type="SUPFAM" id="SSF49785">
    <property type="entry name" value="Galactose-binding domain-like"/>
    <property type="match status" value="1"/>
</dbReference>